<keyword evidence="1" id="KW-0812">Transmembrane</keyword>
<dbReference type="Proteomes" id="UP000270499">
    <property type="component" value="Unassembled WGS sequence"/>
</dbReference>
<evidence type="ECO:0000313" key="2">
    <source>
        <dbReference type="EMBL" id="RMS79605.1"/>
    </source>
</evidence>
<reference evidence="2 3" key="1">
    <citation type="submission" date="2018-08" db="EMBL/GenBank/DDBJ databases">
        <title>Recombination of ecologically and evolutionarily significant loci maintains genetic cohesion in the Pseudomonas syringae species complex.</title>
        <authorList>
            <person name="Dillon M."/>
            <person name="Thakur S."/>
            <person name="Almeida R.N.D."/>
            <person name="Weir B.S."/>
            <person name="Guttman D.S."/>
        </authorList>
    </citation>
    <scope>NUCLEOTIDE SEQUENCE [LARGE SCALE GENOMIC DNA]</scope>
    <source>
        <strain evidence="2 3">ICMP 9421</strain>
    </source>
</reference>
<dbReference type="RefSeq" id="WP_122270101.1">
    <property type="nucleotide sequence ID" value="NZ_RBSW01000208.1"/>
</dbReference>
<evidence type="ECO:0008006" key="4">
    <source>
        <dbReference type="Google" id="ProtNLM"/>
    </source>
</evidence>
<keyword evidence="1" id="KW-1133">Transmembrane helix</keyword>
<protein>
    <recommendedName>
        <fullName evidence="4">SMODS and SLOG-associating 2TM effector domain-containing protein</fullName>
    </recommendedName>
</protein>
<feature type="transmembrane region" description="Helical" evidence="1">
    <location>
        <begin position="57"/>
        <end position="76"/>
    </location>
</feature>
<dbReference type="EMBL" id="RBSW01000208">
    <property type="protein sequence ID" value="RMS79605.1"/>
    <property type="molecule type" value="Genomic_DNA"/>
</dbReference>
<feature type="transmembrane region" description="Helical" evidence="1">
    <location>
        <begin position="33"/>
        <end position="51"/>
    </location>
</feature>
<gene>
    <name evidence="2" type="ORF">ALP59_02973</name>
</gene>
<accession>A0A3M5FYV1</accession>
<proteinExistence type="predicted"/>
<sequence>MYQAQYWVELQSLKAHVYYLELYQIRSENIERGISIVLAIASAGSIGGWAIWKEYAFLWGVLIMLSQVISVVYKFLPFKARIKPLSAAGIELSVLADEAEKAWFDVAQGELTEREINDKRFAIRKKKSAVMKSAFSGMALPEKTSLMKKAEVQMRKYFLSHYPELINE</sequence>
<dbReference type="AlphaFoldDB" id="A0A3M5FYV1"/>
<organism evidence="2 3">
    <name type="scientific">Pseudomonas savastanoi</name>
    <name type="common">Pseudomonas syringae pv. savastanoi</name>
    <dbReference type="NCBI Taxonomy" id="29438"/>
    <lineage>
        <taxon>Bacteria</taxon>
        <taxon>Pseudomonadati</taxon>
        <taxon>Pseudomonadota</taxon>
        <taxon>Gammaproteobacteria</taxon>
        <taxon>Pseudomonadales</taxon>
        <taxon>Pseudomonadaceae</taxon>
        <taxon>Pseudomonas</taxon>
    </lineage>
</organism>
<evidence type="ECO:0000256" key="1">
    <source>
        <dbReference type="SAM" id="Phobius"/>
    </source>
</evidence>
<keyword evidence="1" id="KW-0472">Membrane</keyword>
<evidence type="ECO:0000313" key="3">
    <source>
        <dbReference type="Proteomes" id="UP000270499"/>
    </source>
</evidence>
<comment type="caution">
    <text evidence="2">The sequence shown here is derived from an EMBL/GenBank/DDBJ whole genome shotgun (WGS) entry which is preliminary data.</text>
</comment>
<name>A0A3M5FYV1_PSESS</name>